<accession>A0A7X2TKD2</accession>
<name>A0A7X2TKD2_9FIRM</name>
<feature type="region of interest" description="Disordered" evidence="5">
    <location>
        <begin position="248"/>
        <end position="268"/>
    </location>
</feature>
<dbReference type="Proteomes" id="UP000440513">
    <property type="component" value="Unassembled WGS sequence"/>
</dbReference>
<dbReference type="EMBL" id="VUMS01000003">
    <property type="protein sequence ID" value="MST65529.1"/>
    <property type="molecule type" value="Genomic_DNA"/>
</dbReference>
<organism evidence="7 8">
    <name type="scientific">Oliverpabstia intestinalis</name>
    <dbReference type="NCBI Taxonomy" id="2606633"/>
    <lineage>
        <taxon>Bacteria</taxon>
        <taxon>Bacillati</taxon>
        <taxon>Bacillota</taxon>
        <taxon>Clostridia</taxon>
        <taxon>Lachnospirales</taxon>
        <taxon>Lachnospiraceae</taxon>
        <taxon>Oliverpabstia</taxon>
    </lineage>
</organism>
<dbReference type="Gene3D" id="3.30.2350.10">
    <property type="entry name" value="Pseudouridine synthase"/>
    <property type="match status" value="2"/>
</dbReference>
<comment type="catalytic activity">
    <reaction evidence="1">
        <text>a uridine in RNA = a pseudouridine in RNA</text>
        <dbReference type="Rhea" id="RHEA:48348"/>
        <dbReference type="Rhea" id="RHEA-COMP:12068"/>
        <dbReference type="Rhea" id="RHEA-COMP:12069"/>
        <dbReference type="ChEBI" id="CHEBI:65314"/>
        <dbReference type="ChEBI" id="CHEBI:65315"/>
    </reaction>
</comment>
<dbReference type="GO" id="GO:0003723">
    <property type="term" value="F:RNA binding"/>
    <property type="evidence" value="ECO:0007669"/>
    <property type="project" value="InterPro"/>
</dbReference>
<dbReference type="InterPro" id="IPR050188">
    <property type="entry name" value="RluA_PseudoU_synthase"/>
</dbReference>
<evidence type="ECO:0000256" key="4">
    <source>
        <dbReference type="ARBA" id="ARBA00033164"/>
    </source>
</evidence>
<evidence type="ECO:0000256" key="3">
    <source>
        <dbReference type="ARBA" id="ARBA00031870"/>
    </source>
</evidence>
<evidence type="ECO:0000259" key="6">
    <source>
        <dbReference type="Pfam" id="PF00849"/>
    </source>
</evidence>
<protein>
    <recommendedName>
        <fullName evidence="3">RNA pseudouridylate synthase</fullName>
    </recommendedName>
    <alternativeName>
        <fullName evidence="4">RNA-uridine isomerase</fullName>
    </alternativeName>
</protein>
<reference evidence="7 8" key="1">
    <citation type="submission" date="2019-08" db="EMBL/GenBank/DDBJ databases">
        <title>In-depth cultivation of the pig gut microbiome towards novel bacterial diversity and tailored functional studies.</title>
        <authorList>
            <person name="Wylensek D."/>
            <person name="Hitch T.C.A."/>
            <person name="Clavel T."/>
        </authorList>
    </citation>
    <scope>NUCLEOTIDE SEQUENCE [LARGE SCALE GENOMIC DNA]</scope>
    <source>
        <strain evidence="7 8">BSM-380-WT-5A</strain>
    </source>
</reference>
<dbReference type="GO" id="GO:0000455">
    <property type="term" value="P:enzyme-directed rRNA pseudouridine synthesis"/>
    <property type="evidence" value="ECO:0007669"/>
    <property type="project" value="TreeGrafter"/>
</dbReference>
<dbReference type="PANTHER" id="PTHR21600:SF87">
    <property type="entry name" value="RNA PSEUDOURIDYLATE SYNTHASE DOMAIN-CONTAINING PROTEIN 1"/>
    <property type="match status" value="1"/>
</dbReference>
<dbReference type="PROSITE" id="PS51257">
    <property type="entry name" value="PROKAR_LIPOPROTEIN"/>
    <property type="match status" value="1"/>
</dbReference>
<sequence length="412" mass="47123">MRFSYHRHVQAGDSSTTTNSVVGCSKNMYTPCRRQMRNESRRVWSLQVEEGGIVQEVLRKQAGFTKKEISRAKFHPDGIRKNGTRCRVTEKTLPGDIIEILLETETQTSAHLAVNTEVLDILYEDQDLLAVNKPAGVVTHPQGGHYEDTLANQVSAYYAFRQESHTVRPIGRLDKDTSGIVLFAKNQTAAARLQKQRERGELQKTYLAVTEISVKWNDDTKKQEQGEIPVRREPFREHKNQTGNLKNIERTPEHTGQAEEKHKKDVEEKNKVEKFPGWSEIIRRMEEYETTADQDGWTRIDTPMAPDPENRLRMIPTPLGKPARTLYKSLWIGKDNQCFALHLETGRTHQIRLHMATLKYPLLGDPLYGGDQTQLHRAALHAYGVTLYQPYTGEKLHLTAPIPKDIRNLDLG</sequence>
<evidence type="ECO:0000256" key="2">
    <source>
        <dbReference type="ARBA" id="ARBA00010876"/>
    </source>
</evidence>
<dbReference type="AlphaFoldDB" id="A0A7X2TKD2"/>
<evidence type="ECO:0000256" key="1">
    <source>
        <dbReference type="ARBA" id="ARBA00000073"/>
    </source>
</evidence>
<dbReference type="InterPro" id="IPR020103">
    <property type="entry name" value="PsdUridine_synth_cat_dom_sf"/>
</dbReference>
<comment type="similarity">
    <text evidence="2">Belongs to the pseudouridine synthase RluA family.</text>
</comment>
<proteinExistence type="inferred from homology"/>
<gene>
    <name evidence="7" type="ORF">FYJ57_01995</name>
</gene>
<feature type="domain" description="Pseudouridine synthase RsuA/RluA-like" evidence="6">
    <location>
        <begin position="127"/>
        <end position="356"/>
    </location>
</feature>
<dbReference type="GO" id="GO:0140098">
    <property type="term" value="F:catalytic activity, acting on RNA"/>
    <property type="evidence" value="ECO:0007669"/>
    <property type="project" value="UniProtKB-ARBA"/>
</dbReference>
<dbReference type="SUPFAM" id="SSF55120">
    <property type="entry name" value="Pseudouridine synthase"/>
    <property type="match status" value="1"/>
</dbReference>
<dbReference type="CDD" id="cd02869">
    <property type="entry name" value="PseudoU_synth_RluA_like"/>
    <property type="match status" value="1"/>
</dbReference>
<dbReference type="Pfam" id="PF00849">
    <property type="entry name" value="PseudoU_synth_2"/>
    <property type="match status" value="1"/>
</dbReference>
<evidence type="ECO:0000313" key="8">
    <source>
        <dbReference type="Proteomes" id="UP000440513"/>
    </source>
</evidence>
<dbReference type="GO" id="GO:0009982">
    <property type="term" value="F:pseudouridine synthase activity"/>
    <property type="evidence" value="ECO:0007669"/>
    <property type="project" value="InterPro"/>
</dbReference>
<comment type="caution">
    <text evidence="7">The sequence shown here is derived from an EMBL/GenBank/DDBJ whole genome shotgun (WGS) entry which is preliminary data.</text>
</comment>
<keyword evidence="8" id="KW-1185">Reference proteome</keyword>
<evidence type="ECO:0000256" key="5">
    <source>
        <dbReference type="SAM" id="MobiDB-lite"/>
    </source>
</evidence>
<evidence type="ECO:0000313" key="7">
    <source>
        <dbReference type="EMBL" id="MST65529.1"/>
    </source>
</evidence>
<dbReference type="InterPro" id="IPR006145">
    <property type="entry name" value="PsdUridine_synth_RsuA/RluA"/>
</dbReference>
<dbReference type="PANTHER" id="PTHR21600">
    <property type="entry name" value="MITOCHONDRIAL RNA PSEUDOURIDINE SYNTHASE"/>
    <property type="match status" value="1"/>
</dbReference>